<sequence>MINTHTSKTTHTTAKSPRCHTPVKMEVDLREKMHPQSMWRLVRLRAQKLLSYSDSTDLSTREFLEDVSKSVVVLFNRDGMSSISQWHTEDCAARRLVNLSKFAWDAVTKGKMDPCRLAFKMVTELGNDVAIRAEILTVVWLITGWSTIPRTLHKDLWSSTIYRRLSL</sequence>
<organism evidence="2">
    <name type="scientific">Ferlavirus reptilis</name>
    <dbReference type="NCBI Taxonomy" id="3052205"/>
    <lineage>
        <taxon>Viruses</taxon>
        <taxon>Riboviria</taxon>
        <taxon>Orthornavirae</taxon>
        <taxon>Negarnaviricota</taxon>
        <taxon>Haploviricotina</taxon>
        <taxon>Monjiviricetes</taxon>
        <taxon>Mononegavirales</taxon>
        <taxon>Paramyxoviridae</taxon>
        <taxon>Feraresvirinae</taxon>
        <taxon>Ferlavirus</taxon>
    </lineage>
</organism>
<evidence type="ECO:0000256" key="1">
    <source>
        <dbReference type="SAM" id="MobiDB-lite"/>
    </source>
</evidence>
<evidence type="ECO:0000313" key="2">
    <source>
        <dbReference type="EMBL" id="AAS45835.1"/>
    </source>
</evidence>
<proteinExistence type="predicted"/>
<gene>
    <name evidence="2" type="primary">U</name>
</gene>
<feature type="compositionally biased region" description="Low complexity" evidence="1">
    <location>
        <begin position="1"/>
        <end position="16"/>
    </location>
</feature>
<protein>
    <submittedName>
        <fullName evidence="2">U protein</fullName>
    </submittedName>
</protein>
<dbReference type="EMBL" id="AY534644">
    <property type="protein sequence ID" value="AAS45835.1"/>
    <property type="molecule type" value="Viral_cRNA"/>
</dbReference>
<reference evidence="2" key="2">
    <citation type="journal article" date="2004" name="J. Virol.">
        <title>Complete genome sequence of Fer-de-Lance virus reveals a novel gene in reptilian paramyxoviruses.</title>
        <authorList>
            <person name="Kurath G."/>
            <person name="Batts W.N."/>
            <person name="Ahne W."/>
            <person name="Winton J.R."/>
        </authorList>
    </citation>
    <scope>NUCLEOTIDE SEQUENCE</scope>
    <source>
        <strain evidence="2">Gono-GER85</strain>
    </source>
</reference>
<reference evidence="2" key="1">
    <citation type="journal article" date="1999" name="Virus Res.">
        <title>Comparative sequence analyses of sixteen reptilian paramyxoviruses.</title>
        <authorList>
            <person name="Ahne W."/>
            <person name="Batts W.N."/>
            <person name="Kurath G."/>
            <person name="Winton J.R."/>
        </authorList>
    </citation>
    <scope>NUCLEOTIDE SEQUENCE</scope>
    <source>
        <strain evidence="2">Gono-GER85</strain>
    </source>
</reference>
<accession>Q6QLW0</accession>
<name>Q6QLW0_9MONO</name>
<feature type="region of interest" description="Disordered" evidence="1">
    <location>
        <begin position="1"/>
        <end position="21"/>
    </location>
</feature>